<reference evidence="2" key="2">
    <citation type="submission" date="2020-09" db="EMBL/GenBank/DDBJ databases">
        <authorList>
            <person name="Sun Q."/>
            <person name="Ohkuma M."/>
        </authorList>
    </citation>
    <scope>NUCLEOTIDE SEQUENCE</scope>
    <source>
        <strain evidence="2">JCM 4714</strain>
    </source>
</reference>
<protein>
    <submittedName>
        <fullName evidence="2">Uncharacterized protein</fullName>
    </submittedName>
</protein>
<feature type="region of interest" description="Disordered" evidence="1">
    <location>
        <begin position="79"/>
        <end position="103"/>
    </location>
</feature>
<comment type="caution">
    <text evidence="2">The sequence shown here is derived from an EMBL/GenBank/DDBJ whole genome shotgun (WGS) entry which is preliminary data.</text>
</comment>
<evidence type="ECO:0000313" key="3">
    <source>
        <dbReference type="Proteomes" id="UP000655443"/>
    </source>
</evidence>
<organism evidence="2 3">
    <name type="scientific">Streptomyces alanosinicus</name>
    <dbReference type="NCBI Taxonomy" id="68171"/>
    <lineage>
        <taxon>Bacteria</taxon>
        <taxon>Bacillati</taxon>
        <taxon>Actinomycetota</taxon>
        <taxon>Actinomycetes</taxon>
        <taxon>Kitasatosporales</taxon>
        <taxon>Streptomycetaceae</taxon>
        <taxon>Streptomyces</taxon>
    </lineage>
</organism>
<name>A0A919D797_9ACTN</name>
<accession>A0A919D797</accession>
<dbReference type="EMBL" id="BMVG01000034">
    <property type="protein sequence ID" value="GHE12609.1"/>
    <property type="molecule type" value="Genomic_DNA"/>
</dbReference>
<gene>
    <name evidence="2" type="ORF">GCM10010339_76500</name>
</gene>
<sequence>MLGMLVTAPARGTGYSVCHMIGSQLGGRRAASTQKADPSVFQETPIFNRLVAECGDVPAQARGEADRIRHELAQVLPSAPWPAARPLRQQSQLPGGDVSPAGL</sequence>
<reference evidence="2" key="1">
    <citation type="journal article" date="2014" name="Int. J. Syst. Evol. Microbiol.">
        <title>Complete genome sequence of Corynebacterium casei LMG S-19264T (=DSM 44701T), isolated from a smear-ripened cheese.</title>
        <authorList>
            <consortium name="US DOE Joint Genome Institute (JGI-PGF)"/>
            <person name="Walter F."/>
            <person name="Albersmeier A."/>
            <person name="Kalinowski J."/>
            <person name="Ruckert C."/>
        </authorList>
    </citation>
    <scope>NUCLEOTIDE SEQUENCE</scope>
    <source>
        <strain evidence="2">JCM 4714</strain>
    </source>
</reference>
<dbReference type="AlphaFoldDB" id="A0A919D797"/>
<proteinExistence type="predicted"/>
<dbReference type="Proteomes" id="UP000655443">
    <property type="component" value="Unassembled WGS sequence"/>
</dbReference>
<keyword evidence="3" id="KW-1185">Reference proteome</keyword>
<evidence type="ECO:0000256" key="1">
    <source>
        <dbReference type="SAM" id="MobiDB-lite"/>
    </source>
</evidence>
<evidence type="ECO:0000313" key="2">
    <source>
        <dbReference type="EMBL" id="GHE12609.1"/>
    </source>
</evidence>